<dbReference type="RefSeq" id="WP_232087910.1">
    <property type="nucleotide sequence ID" value="NZ_HG999363.1"/>
</dbReference>
<dbReference type="Pfam" id="PF13561">
    <property type="entry name" value="adh_short_C2"/>
    <property type="match status" value="1"/>
</dbReference>
<gene>
    <name evidence="3" type="ORF">CPBF424_04980</name>
</gene>
<accession>A0AA46C5D7</accession>
<organism evidence="3 4">
    <name type="scientific">Xanthomonas euroxanthea</name>
    <dbReference type="NCBI Taxonomy" id="2259622"/>
    <lineage>
        <taxon>Bacteria</taxon>
        <taxon>Pseudomonadati</taxon>
        <taxon>Pseudomonadota</taxon>
        <taxon>Gammaproteobacteria</taxon>
        <taxon>Lysobacterales</taxon>
        <taxon>Lysobacteraceae</taxon>
        <taxon>Xanthomonas</taxon>
    </lineage>
</organism>
<dbReference type="PRINTS" id="PR00080">
    <property type="entry name" value="SDRFAMILY"/>
</dbReference>
<dbReference type="SUPFAM" id="SSF51735">
    <property type="entry name" value="NAD(P)-binding Rossmann-fold domains"/>
    <property type="match status" value="1"/>
</dbReference>
<evidence type="ECO:0000313" key="4">
    <source>
        <dbReference type="Proteomes" id="UP000254168"/>
    </source>
</evidence>
<keyword evidence="2" id="KW-0560">Oxidoreductase</keyword>
<dbReference type="Gene3D" id="3.40.50.720">
    <property type="entry name" value="NAD(P)-binding Rossmann-like Domain"/>
    <property type="match status" value="1"/>
</dbReference>
<evidence type="ECO:0000313" key="3">
    <source>
        <dbReference type="EMBL" id="SUZ26739.1"/>
    </source>
</evidence>
<dbReference type="Proteomes" id="UP000254168">
    <property type="component" value="Unassembled WGS sequence"/>
</dbReference>
<dbReference type="EMBL" id="UIHB01000001">
    <property type="protein sequence ID" value="SUZ26739.1"/>
    <property type="molecule type" value="Genomic_DNA"/>
</dbReference>
<dbReference type="GO" id="GO:0016491">
    <property type="term" value="F:oxidoreductase activity"/>
    <property type="evidence" value="ECO:0007669"/>
    <property type="project" value="UniProtKB-KW"/>
</dbReference>
<comment type="caution">
    <text evidence="3">The sequence shown here is derived from an EMBL/GenBank/DDBJ whole genome shotgun (WGS) entry which is preliminary data.</text>
</comment>
<dbReference type="PANTHER" id="PTHR24321">
    <property type="entry name" value="DEHYDROGENASES, SHORT CHAIN"/>
    <property type="match status" value="1"/>
</dbReference>
<sequence length="256" mass="26555">MDKRGSSNMDLDFAGKVALITGGASGIGAATVRRLASLGAAVVVADFNHDAAEAIAAEIGADTRAYQIDLGDFNAIEQMVTWTVTTFGRLDLAVNNAGIGGDSKGVVEYDPEVWRRVQAVNLDAMFGCMKYQIPAMIASGGGAIVNMASALGLVGQRNNAAYIASKHAIVGATRSAAMDYSDRGVRVNAIAPGYIDTPLVRSVVSQEDFDRIVSLHPIGRLGTPEEIANAAAFLLSDLASFVTGAVLAVDGGYTAQ</sequence>
<evidence type="ECO:0000256" key="2">
    <source>
        <dbReference type="ARBA" id="ARBA00023002"/>
    </source>
</evidence>
<dbReference type="PRINTS" id="PR00081">
    <property type="entry name" value="GDHRDH"/>
</dbReference>
<dbReference type="NCBIfam" id="NF005559">
    <property type="entry name" value="PRK07231.1"/>
    <property type="match status" value="1"/>
</dbReference>
<reference evidence="3 4" key="1">
    <citation type="submission" date="2018-06" db="EMBL/GenBank/DDBJ databases">
        <authorList>
            <person name="Pothier F. J."/>
        </authorList>
    </citation>
    <scope>NUCLEOTIDE SEQUENCE [LARGE SCALE GENOMIC DNA]</scope>
    <source>
        <strain evidence="3 4">CPBF 424</strain>
    </source>
</reference>
<name>A0AA46C5D7_9XANT</name>
<protein>
    <submittedName>
        <fullName evidence="3">3-oxoacyl-ACP reductase</fullName>
    </submittedName>
</protein>
<dbReference type="CDD" id="cd05233">
    <property type="entry name" value="SDR_c"/>
    <property type="match status" value="1"/>
</dbReference>
<dbReference type="InterPro" id="IPR036291">
    <property type="entry name" value="NAD(P)-bd_dom_sf"/>
</dbReference>
<comment type="similarity">
    <text evidence="1">Belongs to the short-chain dehydrogenases/reductases (SDR) family.</text>
</comment>
<keyword evidence="4" id="KW-1185">Reference proteome</keyword>
<dbReference type="PANTHER" id="PTHR24321:SF8">
    <property type="entry name" value="ESTRADIOL 17-BETA-DEHYDROGENASE 8-RELATED"/>
    <property type="match status" value="1"/>
</dbReference>
<evidence type="ECO:0000256" key="1">
    <source>
        <dbReference type="ARBA" id="ARBA00006484"/>
    </source>
</evidence>
<proteinExistence type="inferred from homology"/>
<dbReference type="InterPro" id="IPR002347">
    <property type="entry name" value="SDR_fam"/>
</dbReference>
<dbReference type="FunFam" id="3.40.50.720:FF:000084">
    <property type="entry name" value="Short-chain dehydrogenase reductase"/>
    <property type="match status" value="1"/>
</dbReference>
<dbReference type="AlphaFoldDB" id="A0AA46C5D7"/>